<organism evidence="2">
    <name type="scientific">viral metagenome</name>
    <dbReference type="NCBI Taxonomy" id="1070528"/>
    <lineage>
        <taxon>unclassified sequences</taxon>
        <taxon>metagenomes</taxon>
        <taxon>organismal metagenomes</taxon>
    </lineage>
</organism>
<feature type="compositionally biased region" description="Pro residues" evidence="1">
    <location>
        <begin position="97"/>
        <end position="110"/>
    </location>
</feature>
<name>A0A6M3L6T4_9ZZZZ</name>
<feature type="region of interest" description="Disordered" evidence="1">
    <location>
        <begin position="85"/>
        <end position="128"/>
    </location>
</feature>
<dbReference type="AlphaFoldDB" id="A0A6M3L6T4"/>
<gene>
    <name evidence="2" type="ORF">MM415B02459_0007</name>
</gene>
<proteinExistence type="predicted"/>
<reference evidence="2" key="1">
    <citation type="submission" date="2020-03" db="EMBL/GenBank/DDBJ databases">
        <title>The deep terrestrial virosphere.</title>
        <authorList>
            <person name="Holmfeldt K."/>
            <person name="Nilsson E."/>
            <person name="Simone D."/>
            <person name="Lopez-Fernandez M."/>
            <person name="Wu X."/>
            <person name="de Brujin I."/>
            <person name="Lundin D."/>
            <person name="Andersson A."/>
            <person name="Bertilsson S."/>
            <person name="Dopson M."/>
        </authorList>
    </citation>
    <scope>NUCLEOTIDE SEQUENCE</scope>
    <source>
        <strain evidence="2">MM415B02459</strain>
    </source>
</reference>
<feature type="compositionally biased region" description="Pro residues" evidence="1">
    <location>
        <begin position="1"/>
        <end position="20"/>
    </location>
</feature>
<dbReference type="EMBL" id="MT142885">
    <property type="protein sequence ID" value="QJA90019.1"/>
    <property type="molecule type" value="Genomic_DNA"/>
</dbReference>
<protein>
    <submittedName>
        <fullName evidence="2">Uncharacterized protein</fullName>
    </submittedName>
</protein>
<evidence type="ECO:0000313" key="2">
    <source>
        <dbReference type="EMBL" id="QJA90019.1"/>
    </source>
</evidence>
<evidence type="ECO:0000256" key="1">
    <source>
        <dbReference type="SAM" id="MobiDB-lite"/>
    </source>
</evidence>
<feature type="region of interest" description="Disordered" evidence="1">
    <location>
        <begin position="1"/>
        <end position="27"/>
    </location>
</feature>
<accession>A0A6M3L6T4</accession>
<sequence length="128" mass="13370">MADPRMMPPGGMPEGPPPGGMDPVANMEQNRSMLNPADATMAMQEGKIRPDMTVREFLQTNMGIDVDGPVTQLIEASKKQLQNRTAIGKAANMSQGGPPPGPVGRPPAVPPQRGMGPPGLGGLMEEMG</sequence>